<organism evidence="2 3">
    <name type="scientific">Knufia fluminis</name>
    <dbReference type="NCBI Taxonomy" id="191047"/>
    <lineage>
        <taxon>Eukaryota</taxon>
        <taxon>Fungi</taxon>
        <taxon>Dikarya</taxon>
        <taxon>Ascomycota</taxon>
        <taxon>Pezizomycotina</taxon>
        <taxon>Eurotiomycetes</taxon>
        <taxon>Chaetothyriomycetidae</taxon>
        <taxon>Chaetothyriales</taxon>
        <taxon>Trichomeriaceae</taxon>
        <taxon>Knufia</taxon>
    </lineage>
</organism>
<dbReference type="EMBL" id="JAKLMC020000037">
    <property type="protein sequence ID" value="KAK5949338.1"/>
    <property type="molecule type" value="Genomic_DNA"/>
</dbReference>
<protein>
    <submittedName>
        <fullName evidence="2">Uncharacterized protein</fullName>
    </submittedName>
</protein>
<feature type="compositionally biased region" description="Basic and acidic residues" evidence="1">
    <location>
        <begin position="261"/>
        <end position="274"/>
    </location>
</feature>
<evidence type="ECO:0000313" key="2">
    <source>
        <dbReference type="EMBL" id="KAK5949338.1"/>
    </source>
</evidence>
<feature type="region of interest" description="Disordered" evidence="1">
    <location>
        <begin position="127"/>
        <end position="152"/>
    </location>
</feature>
<reference evidence="2 3" key="1">
    <citation type="submission" date="2022-12" db="EMBL/GenBank/DDBJ databases">
        <title>Genomic features and morphological characterization of a novel Knufia sp. strain isolated from spacecraft assembly facility.</title>
        <authorList>
            <person name="Teixeira M."/>
            <person name="Chander A.M."/>
            <person name="Stajich J.E."/>
            <person name="Venkateswaran K."/>
        </authorList>
    </citation>
    <scope>NUCLEOTIDE SEQUENCE [LARGE SCALE GENOMIC DNA]</scope>
    <source>
        <strain evidence="2 3">FJI-L2-BK-P2</strain>
    </source>
</reference>
<feature type="compositionally biased region" description="Polar residues" evidence="1">
    <location>
        <begin position="188"/>
        <end position="208"/>
    </location>
</feature>
<accession>A0AAN8E9S0</accession>
<proteinExistence type="predicted"/>
<evidence type="ECO:0000313" key="3">
    <source>
        <dbReference type="Proteomes" id="UP001316803"/>
    </source>
</evidence>
<feature type="region of interest" description="Disordered" evidence="1">
    <location>
        <begin position="173"/>
        <end position="229"/>
    </location>
</feature>
<dbReference type="AlphaFoldDB" id="A0AAN8E9S0"/>
<dbReference type="Proteomes" id="UP001316803">
    <property type="component" value="Unassembled WGS sequence"/>
</dbReference>
<name>A0AAN8E9S0_9EURO</name>
<feature type="region of interest" description="Disordered" evidence="1">
    <location>
        <begin position="244"/>
        <end position="290"/>
    </location>
</feature>
<sequence>MRAASPKLHGAPDTTMSPLFDERRGLADLQQVVDRPAVDHLATDGIHPLPMDSIPGRSRSRLDHLQPHFDRQTQAKEIEPGVEDHITGDIAGLEHQYTTSNQSLGEDQAEHFETHAFDLDSLFNTDDEEKEDDVGQASLSEPDDLHAALNGDDFSMFPTEEEMALLQQYPLDATEKEASSTEPVEEAGSQNADKQGASRTRAQRTPATRNEPADLAVRPSNAQPGAEKGQDLPALAVLSGDQQSLELASEEPDLSARAGKRSREDDADHAERPTKRICGGDTTSISSSTTSYAGTMIPMHRLREHLLQRAQEEKVLGNFGLAAKFEAVNNLADGDWDRAVALTKTPGNIVKHESIRLLAEWSGRTAEDMVMDLVRIQNNHTNTGSVSEDDKNQAVLLQAAVNVSHGDRLLAPALLFAGDSELFNEIVRLCSPEISQGPWAPHKQLSQAHCLAAVQKLVSMGIPRLDHRIRNLLKALKVDTDSVLTEDSVADVSGSGARLFEYYINVASRK</sequence>
<comment type="caution">
    <text evidence="2">The sequence shown here is derived from an EMBL/GenBank/DDBJ whole genome shotgun (WGS) entry which is preliminary data.</text>
</comment>
<evidence type="ECO:0000256" key="1">
    <source>
        <dbReference type="SAM" id="MobiDB-lite"/>
    </source>
</evidence>
<gene>
    <name evidence="2" type="ORF">OHC33_009691</name>
</gene>
<keyword evidence="3" id="KW-1185">Reference proteome</keyword>